<gene>
    <name evidence="7" type="ORF">H3H45_07225</name>
</gene>
<protein>
    <recommendedName>
        <fullName evidence="5">Putrescine-binding periplasmic protein</fullName>
    </recommendedName>
</protein>
<accession>A0A7W4DAM8</accession>
<dbReference type="GO" id="GO:0015846">
    <property type="term" value="P:polyamine transport"/>
    <property type="evidence" value="ECO:0007669"/>
    <property type="project" value="InterPro"/>
</dbReference>
<comment type="caution">
    <text evidence="7">The sequence shown here is derived from an EMBL/GenBank/DDBJ whole genome shotgun (WGS) entry which is preliminary data.</text>
</comment>
<name>A0A7W4DAM8_9GAMM</name>
<dbReference type="InterPro" id="IPR006059">
    <property type="entry name" value="SBP"/>
</dbReference>
<dbReference type="PANTHER" id="PTHR30222">
    <property type="entry name" value="SPERMIDINE/PUTRESCINE-BINDING PERIPLASMIC PROTEIN"/>
    <property type="match status" value="1"/>
</dbReference>
<reference evidence="7 8" key="1">
    <citation type="submission" date="2020-08" db="EMBL/GenBank/DDBJ databases">
        <authorList>
            <person name="Kim C.M."/>
        </authorList>
    </citation>
    <scope>NUCLEOTIDE SEQUENCE [LARGE SCALE GENOMIC DNA]</scope>
    <source>
        <strain evidence="7 8">SR9</strain>
    </source>
</reference>
<feature type="chain" id="PRO_5030508702" description="Putrescine-binding periplasmic protein" evidence="6">
    <location>
        <begin position="19"/>
        <end position="357"/>
    </location>
</feature>
<feature type="signal peptide" evidence="6">
    <location>
        <begin position="1"/>
        <end position="18"/>
    </location>
</feature>
<keyword evidence="2 5" id="KW-0813">Transport</keyword>
<dbReference type="Pfam" id="PF13416">
    <property type="entry name" value="SBP_bac_8"/>
    <property type="match status" value="1"/>
</dbReference>
<comment type="similarity">
    <text evidence="5">Belongs to the bacterial solute-binding protein PotD/PotF family.</text>
</comment>
<organism evidence="7 8">
    <name type="scientific">Aquipseudomonas guryensis</name>
    <dbReference type="NCBI Taxonomy" id="2759165"/>
    <lineage>
        <taxon>Bacteria</taxon>
        <taxon>Pseudomonadati</taxon>
        <taxon>Pseudomonadota</taxon>
        <taxon>Gammaproteobacteria</taxon>
        <taxon>Pseudomonadales</taxon>
        <taxon>Pseudomonadaceae</taxon>
        <taxon>Aquipseudomonas</taxon>
    </lineage>
</organism>
<keyword evidence="3 6" id="KW-0732">Signal</keyword>
<evidence type="ECO:0000256" key="6">
    <source>
        <dbReference type="SAM" id="SignalP"/>
    </source>
</evidence>
<keyword evidence="4 5" id="KW-0574">Periplasm</keyword>
<dbReference type="GO" id="GO:0042597">
    <property type="term" value="C:periplasmic space"/>
    <property type="evidence" value="ECO:0007669"/>
    <property type="project" value="UniProtKB-SubCell"/>
</dbReference>
<dbReference type="GO" id="GO:0019808">
    <property type="term" value="F:polyamine binding"/>
    <property type="evidence" value="ECO:0007669"/>
    <property type="project" value="InterPro"/>
</dbReference>
<evidence type="ECO:0000313" key="8">
    <source>
        <dbReference type="Proteomes" id="UP000581189"/>
    </source>
</evidence>
<evidence type="ECO:0000256" key="2">
    <source>
        <dbReference type="ARBA" id="ARBA00022448"/>
    </source>
</evidence>
<evidence type="ECO:0000256" key="5">
    <source>
        <dbReference type="PIRNR" id="PIRNR019574"/>
    </source>
</evidence>
<proteinExistence type="inferred from homology"/>
<sequence length="357" mass="39086">MRLAASLFMLAFALPLQAEEKVLNLYNWADYVAPEALKRFQAETGIRVKYDTFDSAEVLDAKLLTGGSGYDVVFPASSGLGRAIQAKAVQPVGELSNAGNLDPEMLAKLAFIDPGNRYGVPYTWGTVGLGINKQAVQQRLPGVALDSLDLLFKPEYAAKLKDCGIAVLDSPQEVVAIALNYLGKKPYGGNPDDLQAVKALLAELQPNLRYVATARHIDDLAKGEICLALTYTGDAGMAAARAAEAQQPFEVLYRIPREGTLIWFDTMAIPVDAPHPEAARAFIDYMLKPEAIAELTNALYFANANRAATPLLDEAVSGDPDIYPPRLVRKKLFAEQILPLRAQRERTRLWASFRTQY</sequence>
<evidence type="ECO:0000256" key="4">
    <source>
        <dbReference type="ARBA" id="ARBA00022764"/>
    </source>
</evidence>
<dbReference type="EMBL" id="JACJFN010000001">
    <property type="protein sequence ID" value="MBB1519028.1"/>
    <property type="molecule type" value="Genomic_DNA"/>
</dbReference>
<comment type="function">
    <text evidence="5">Required for the activity of the bacterial periplasmic transport system of putrescine.</text>
</comment>
<dbReference type="PIRSF" id="PIRSF019574">
    <property type="entry name" value="Periplasmic_polyamine_BP"/>
    <property type="match status" value="1"/>
</dbReference>
<dbReference type="SUPFAM" id="SSF53850">
    <property type="entry name" value="Periplasmic binding protein-like II"/>
    <property type="match status" value="1"/>
</dbReference>
<dbReference type="CDD" id="cd13659">
    <property type="entry name" value="PBP2_PotF"/>
    <property type="match status" value="1"/>
</dbReference>
<dbReference type="Gene3D" id="3.40.190.10">
    <property type="entry name" value="Periplasmic binding protein-like II"/>
    <property type="match status" value="2"/>
</dbReference>
<evidence type="ECO:0000313" key="7">
    <source>
        <dbReference type="EMBL" id="MBB1519028.1"/>
    </source>
</evidence>
<dbReference type="AlphaFoldDB" id="A0A7W4DAM8"/>
<dbReference type="PANTHER" id="PTHR30222:SF18">
    <property type="entry name" value="BIFUNCTIONAL POLYHYDROXYBUTYRATE SYNTHASE _ ABC TRANSPORTER PERIPLASMIC BINDING PROTEIN-RELATED"/>
    <property type="match status" value="1"/>
</dbReference>
<dbReference type="InterPro" id="IPR001188">
    <property type="entry name" value="Sperm_putr-bd"/>
</dbReference>
<dbReference type="Proteomes" id="UP000581189">
    <property type="component" value="Unassembled WGS sequence"/>
</dbReference>
<keyword evidence="8" id="KW-1185">Reference proteome</keyword>
<evidence type="ECO:0000256" key="3">
    <source>
        <dbReference type="ARBA" id="ARBA00022729"/>
    </source>
</evidence>
<dbReference type="RefSeq" id="WP_182833017.1">
    <property type="nucleotide sequence ID" value="NZ_JACJFN010000001.1"/>
</dbReference>
<dbReference type="PRINTS" id="PR00909">
    <property type="entry name" value="SPERMDNBNDNG"/>
</dbReference>
<evidence type="ECO:0000256" key="1">
    <source>
        <dbReference type="ARBA" id="ARBA00004418"/>
    </source>
</evidence>
<comment type="subcellular location">
    <subcellularLocation>
        <location evidence="1 5">Periplasm</location>
    </subcellularLocation>
</comment>